<protein>
    <submittedName>
        <fullName evidence="1">Uncharacterized protein</fullName>
    </submittedName>
</protein>
<dbReference type="RefSeq" id="WP_192040112.1">
    <property type="nucleotide sequence ID" value="NZ_JACYWE010000009.1"/>
</dbReference>
<organism evidence="1 2">
    <name type="scientific">Lolliginicoccus lacisalsi</name>
    <dbReference type="NCBI Taxonomy" id="2742202"/>
    <lineage>
        <taxon>Bacteria</taxon>
        <taxon>Bacillati</taxon>
        <taxon>Actinomycetota</taxon>
        <taxon>Actinomycetes</taxon>
        <taxon>Mycobacteriales</taxon>
        <taxon>Hoyosellaceae</taxon>
        <taxon>Lolliginicoccus</taxon>
    </lineage>
</organism>
<comment type="caution">
    <text evidence="1">The sequence shown here is derived from an EMBL/GenBank/DDBJ whole genome shotgun (WGS) entry which is preliminary data.</text>
</comment>
<dbReference type="Proteomes" id="UP000642993">
    <property type="component" value="Unassembled WGS sequence"/>
</dbReference>
<sequence>MLEQILTALIGDSGYYADLGDFLAGLGDFNAGQAELLGVLQGTQEIGQEWDADLGEWVNTEQAFFQPVFPWNPADRP</sequence>
<name>A0A927JE93_9ACTN</name>
<evidence type="ECO:0000313" key="2">
    <source>
        <dbReference type="Proteomes" id="UP000642993"/>
    </source>
</evidence>
<evidence type="ECO:0000313" key="1">
    <source>
        <dbReference type="EMBL" id="MBD8507659.1"/>
    </source>
</evidence>
<dbReference type="EMBL" id="JACYWE010000009">
    <property type="protein sequence ID" value="MBD8507659.1"/>
    <property type="molecule type" value="Genomic_DNA"/>
</dbReference>
<keyword evidence="2" id="KW-1185">Reference proteome</keyword>
<gene>
    <name evidence="1" type="ORF">HT102_14320</name>
</gene>
<accession>A0A927JE93</accession>
<reference evidence="1" key="1">
    <citation type="submission" date="2020-09" db="EMBL/GenBank/DDBJ databases">
        <title>Hoyosella lacisalsi sp. nov., a halotolerant actinobacterium isolated from soil of Lake Gudzhirganskoe.</title>
        <authorList>
            <person name="Yang Q."/>
            <person name="Guo P.Y."/>
            <person name="Liu S.W."/>
            <person name="Li F.N."/>
            <person name="Sun C.H."/>
        </authorList>
    </citation>
    <scope>NUCLEOTIDE SEQUENCE</scope>
    <source>
        <strain evidence="1">G463</strain>
    </source>
</reference>
<proteinExistence type="predicted"/>
<dbReference type="AlphaFoldDB" id="A0A927JE93"/>